<feature type="region of interest" description="Disordered" evidence="1">
    <location>
        <begin position="15"/>
        <end position="63"/>
    </location>
</feature>
<accession>K5B818</accession>
<comment type="caution">
    <text evidence="2">The sequence shown here is derived from an EMBL/GenBank/DDBJ whole genome shotgun (WGS) entry which is preliminary data.</text>
</comment>
<dbReference type="Proteomes" id="UP000006265">
    <property type="component" value="Unassembled WGS sequence"/>
</dbReference>
<dbReference type="STRING" id="1122247.GCA_000379865_03574"/>
<dbReference type="AlphaFoldDB" id="K5B818"/>
<proteinExistence type="predicted"/>
<dbReference type="EMBL" id="AMRA01000088">
    <property type="protein sequence ID" value="EKF22923.1"/>
    <property type="molecule type" value="Genomic_DNA"/>
</dbReference>
<sequence length="63" mass="6396">MSGIDEHVTTLAVRGSGAAERVEMLGRELPPTEASNAAEPSARLGRPTAVAAVTIPEGARRGG</sequence>
<reference evidence="2 3" key="1">
    <citation type="journal article" date="2012" name="J. Bacteriol.">
        <title>Genome sequence of Mycobacterium hassiacum DSM 44199, a rare source of heat-stable mycobacterial proteins.</title>
        <authorList>
            <person name="Tiago I."/>
            <person name="Maranha A."/>
            <person name="Mendes V."/>
            <person name="Alarico S."/>
            <person name="Moynihan P.J."/>
            <person name="Clarke A.J."/>
            <person name="Macedo-Ribeiro S."/>
            <person name="Pereira P.J."/>
            <person name="Empadinhas N."/>
        </authorList>
    </citation>
    <scope>NUCLEOTIDE SEQUENCE [LARGE SCALE GENOMIC DNA]</scope>
    <source>
        <strain evidence="3">DSM 44199 / CIP 105218 / JCM 12690 / 3849</strain>
    </source>
</reference>
<organism evidence="2 3">
    <name type="scientific">Mycolicibacterium hassiacum (strain DSM 44199 / CIP 105218 / JCM 12690 / 3849)</name>
    <name type="common">Mycobacterium hassiacum</name>
    <dbReference type="NCBI Taxonomy" id="1122247"/>
    <lineage>
        <taxon>Bacteria</taxon>
        <taxon>Bacillati</taxon>
        <taxon>Actinomycetota</taxon>
        <taxon>Actinomycetes</taxon>
        <taxon>Mycobacteriales</taxon>
        <taxon>Mycobacteriaceae</taxon>
        <taxon>Mycolicibacterium</taxon>
    </lineage>
</organism>
<evidence type="ECO:0000313" key="2">
    <source>
        <dbReference type="EMBL" id="EKF22923.1"/>
    </source>
</evidence>
<name>K5B818_MYCHD</name>
<evidence type="ECO:0000256" key="1">
    <source>
        <dbReference type="SAM" id="MobiDB-lite"/>
    </source>
</evidence>
<dbReference type="PATRIC" id="fig|1122247.3.peg.2972"/>
<keyword evidence="3" id="KW-1185">Reference proteome</keyword>
<evidence type="ECO:0000313" key="3">
    <source>
        <dbReference type="Proteomes" id="UP000006265"/>
    </source>
</evidence>
<gene>
    <name evidence="2" type="ORF">C731_3101</name>
</gene>
<protein>
    <submittedName>
        <fullName evidence="2">Uncharacterized protein</fullName>
    </submittedName>
</protein>